<dbReference type="GO" id="GO:0003700">
    <property type="term" value="F:DNA-binding transcription factor activity"/>
    <property type="evidence" value="ECO:0007669"/>
    <property type="project" value="InterPro"/>
</dbReference>
<evidence type="ECO:0000256" key="3">
    <source>
        <dbReference type="ARBA" id="ARBA00023163"/>
    </source>
</evidence>
<evidence type="ECO:0000256" key="2">
    <source>
        <dbReference type="ARBA" id="ARBA00023125"/>
    </source>
</evidence>
<dbReference type="PROSITE" id="PS50987">
    <property type="entry name" value="HTH_ARSR_2"/>
    <property type="match status" value="1"/>
</dbReference>
<keyword evidence="1" id="KW-0805">Transcription regulation</keyword>
<dbReference type="InterPro" id="IPR036388">
    <property type="entry name" value="WH-like_DNA-bd_sf"/>
</dbReference>
<dbReference type="AlphaFoldDB" id="A0A233S206"/>
<reference evidence="5 6" key="1">
    <citation type="submission" date="2016-07" db="EMBL/GenBank/DDBJ databases">
        <title>Draft genome of Streptomyces diastatochromogenes.</title>
        <authorList>
            <person name="Podduturi R."/>
            <person name="Lukassen M.B."/>
            <person name="Clausen N."/>
            <person name="Nielsen J.L."/>
            <person name="Jorgensen N.O."/>
        </authorList>
    </citation>
    <scope>NUCLEOTIDE SEQUENCE [LARGE SCALE GENOMIC DNA]</scope>
    <source>
        <strain evidence="5 6">DSM 40608</strain>
    </source>
</reference>
<dbReference type="PANTHER" id="PTHR33154:SF12">
    <property type="entry name" value="TRANSCRIPTIONAL REGULATORY PROTEIN"/>
    <property type="match status" value="1"/>
</dbReference>
<dbReference type="GO" id="GO:0003677">
    <property type="term" value="F:DNA binding"/>
    <property type="evidence" value="ECO:0007669"/>
    <property type="project" value="UniProtKB-KW"/>
</dbReference>
<dbReference type="SMART" id="SM00418">
    <property type="entry name" value="HTH_ARSR"/>
    <property type="match status" value="1"/>
</dbReference>
<comment type="caution">
    <text evidence="5">The sequence shown here is derived from an EMBL/GenBank/DDBJ whole genome shotgun (WGS) entry which is preliminary data.</text>
</comment>
<evidence type="ECO:0000256" key="1">
    <source>
        <dbReference type="ARBA" id="ARBA00023015"/>
    </source>
</evidence>
<keyword evidence="2" id="KW-0238">DNA-binding</keyword>
<organism evidence="5 6">
    <name type="scientific">Streptomyces diastatochromogenes</name>
    <dbReference type="NCBI Taxonomy" id="42236"/>
    <lineage>
        <taxon>Bacteria</taxon>
        <taxon>Bacillati</taxon>
        <taxon>Actinomycetota</taxon>
        <taxon>Actinomycetes</taxon>
        <taxon>Kitasatosporales</taxon>
        <taxon>Streptomycetaceae</taxon>
        <taxon>Streptomyces</taxon>
    </lineage>
</organism>
<name>A0A233S206_STRDA</name>
<dbReference type="EMBL" id="MCGQ01000042">
    <property type="protein sequence ID" value="OXY89665.1"/>
    <property type="molecule type" value="Genomic_DNA"/>
</dbReference>
<dbReference type="SUPFAM" id="SSF46785">
    <property type="entry name" value="Winged helix' DNA-binding domain"/>
    <property type="match status" value="1"/>
</dbReference>
<dbReference type="InterPro" id="IPR051081">
    <property type="entry name" value="HTH_MetalResp_TranReg"/>
</dbReference>
<proteinExistence type="predicted"/>
<sequence length="111" mass="12265">MASRTSSPLLHPNEQDMDLFTVMAALSDPVRLSIVATLGAKSEVACGCFDLPVGKSTSSRHFRVLREAGVIRQRDEGTRRINSLRREELDRRFPGLLDLVLRELSAIGSLS</sequence>
<evidence type="ECO:0000313" key="6">
    <source>
        <dbReference type="Proteomes" id="UP000215483"/>
    </source>
</evidence>
<protein>
    <submittedName>
        <fullName evidence="5">ArsR family transcriptional regulator</fullName>
    </submittedName>
</protein>
<keyword evidence="3" id="KW-0804">Transcription</keyword>
<dbReference type="CDD" id="cd00090">
    <property type="entry name" value="HTH_ARSR"/>
    <property type="match status" value="1"/>
</dbReference>
<dbReference type="Proteomes" id="UP000215483">
    <property type="component" value="Unassembled WGS sequence"/>
</dbReference>
<dbReference type="Gene3D" id="1.10.10.10">
    <property type="entry name" value="Winged helix-like DNA-binding domain superfamily/Winged helix DNA-binding domain"/>
    <property type="match status" value="1"/>
</dbReference>
<dbReference type="OrthoDB" id="4471357at2"/>
<gene>
    <name evidence="5" type="ORF">BEK98_37255</name>
</gene>
<accession>A0A233S206</accession>
<feature type="domain" description="HTH arsR-type" evidence="4">
    <location>
        <begin position="11"/>
        <end position="104"/>
    </location>
</feature>
<dbReference type="InterPro" id="IPR036390">
    <property type="entry name" value="WH_DNA-bd_sf"/>
</dbReference>
<keyword evidence="6" id="KW-1185">Reference proteome</keyword>
<dbReference type="InterPro" id="IPR001845">
    <property type="entry name" value="HTH_ArsR_DNA-bd_dom"/>
</dbReference>
<dbReference type="PANTHER" id="PTHR33154">
    <property type="entry name" value="TRANSCRIPTIONAL REGULATOR, ARSR FAMILY"/>
    <property type="match status" value="1"/>
</dbReference>
<evidence type="ECO:0000259" key="4">
    <source>
        <dbReference type="PROSITE" id="PS50987"/>
    </source>
</evidence>
<dbReference type="RefSeq" id="WP_094221346.1">
    <property type="nucleotide sequence ID" value="NZ_MCGQ01000042.1"/>
</dbReference>
<dbReference type="PRINTS" id="PR00778">
    <property type="entry name" value="HTHARSR"/>
</dbReference>
<dbReference type="InterPro" id="IPR011991">
    <property type="entry name" value="ArsR-like_HTH"/>
</dbReference>
<evidence type="ECO:0000313" key="5">
    <source>
        <dbReference type="EMBL" id="OXY89665.1"/>
    </source>
</evidence>